<name>A0A1I8AHF1_9BILA</name>
<dbReference type="Proteomes" id="UP000095287">
    <property type="component" value="Unplaced"/>
</dbReference>
<evidence type="ECO:0000313" key="2">
    <source>
        <dbReference type="Proteomes" id="UP000095287"/>
    </source>
</evidence>
<dbReference type="WBParaSite" id="L893_g563.t1">
    <property type="protein sequence ID" value="L893_g563.t1"/>
    <property type="gene ID" value="L893_g563"/>
</dbReference>
<organism evidence="2 3">
    <name type="scientific">Steinernema glaseri</name>
    <dbReference type="NCBI Taxonomy" id="37863"/>
    <lineage>
        <taxon>Eukaryota</taxon>
        <taxon>Metazoa</taxon>
        <taxon>Ecdysozoa</taxon>
        <taxon>Nematoda</taxon>
        <taxon>Chromadorea</taxon>
        <taxon>Rhabditida</taxon>
        <taxon>Tylenchina</taxon>
        <taxon>Panagrolaimomorpha</taxon>
        <taxon>Strongyloidoidea</taxon>
        <taxon>Steinernematidae</taxon>
        <taxon>Steinernema</taxon>
    </lineage>
</organism>
<keyword evidence="2" id="KW-1185">Reference proteome</keyword>
<evidence type="ECO:0000256" key="1">
    <source>
        <dbReference type="SAM" id="MobiDB-lite"/>
    </source>
</evidence>
<feature type="region of interest" description="Disordered" evidence="1">
    <location>
        <begin position="1"/>
        <end position="23"/>
    </location>
</feature>
<sequence>MWIHSNSSPHTKQTFFSTEGSGDTSLRVRVTGRLLEGRKGTRTQDSFLQWPHERLRGIFLAWRFLGSCGCRFITLSGFALHLGW</sequence>
<proteinExistence type="predicted"/>
<reference evidence="3" key="1">
    <citation type="submission" date="2016-11" db="UniProtKB">
        <authorList>
            <consortium name="WormBaseParasite"/>
        </authorList>
    </citation>
    <scope>IDENTIFICATION</scope>
</reference>
<protein>
    <submittedName>
        <fullName evidence="3">Uncharacterized protein</fullName>
    </submittedName>
</protein>
<evidence type="ECO:0000313" key="3">
    <source>
        <dbReference type="WBParaSite" id="L893_g563.t1"/>
    </source>
</evidence>
<accession>A0A1I8AHF1</accession>
<dbReference type="AlphaFoldDB" id="A0A1I8AHF1"/>